<proteinExistence type="predicted"/>
<dbReference type="CDD" id="cd14845">
    <property type="entry name" value="L-Ala-D-Glu_peptidase_like"/>
    <property type="match status" value="1"/>
</dbReference>
<feature type="domain" description="Peptidase M15C" evidence="2">
    <location>
        <begin position="94"/>
        <end position="163"/>
    </location>
</feature>
<dbReference type="Gene3D" id="3.30.1380.10">
    <property type="match status" value="1"/>
</dbReference>
<evidence type="ECO:0000313" key="3">
    <source>
        <dbReference type="EMBL" id="MBY0098728.1"/>
    </source>
</evidence>
<keyword evidence="1" id="KW-0812">Transmembrane</keyword>
<evidence type="ECO:0000313" key="4">
    <source>
        <dbReference type="Proteomes" id="UP000769780"/>
    </source>
</evidence>
<protein>
    <submittedName>
        <fullName evidence="3">M15 family metallopeptidase</fullName>
    </submittedName>
</protein>
<dbReference type="SUPFAM" id="SSF55166">
    <property type="entry name" value="Hedgehog/DD-peptidase"/>
    <property type="match status" value="1"/>
</dbReference>
<keyword evidence="1" id="KW-1133">Transmembrane helix</keyword>
<dbReference type="RefSeq" id="WP_221874946.1">
    <property type="nucleotide sequence ID" value="NZ_JACWFH010000026.1"/>
</dbReference>
<dbReference type="PANTHER" id="PTHR34385:SF1">
    <property type="entry name" value="PEPTIDOGLYCAN L-ALANYL-D-GLUTAMATE ENDOPEPTIDASE CWLK"/>
    <property type="match status" value="1"/>
</dbReference>
<dbReference type="InterPro" id="IPR039561">
    <property type="entry name" value="Peptidase_M15C"/>
</dbReference>
<dbReference type="InterPro" id="IPR052179">
    <property type="entry name" value="DD-CPase-like"/>
</dbReference>
<organism evidence="3 4">
    <name type="scientific">Mesobacillus maritimus</name>
    <dbReference type="NCBI Taxonomy" id="1643336"/>
    <lineage>
        <taxon>Bacteria</taxon>
        <taxon>Bacillati</taxon>
        <taxon>Bacillota</taxon>
        <taxon>Bacilli</taxon>
        <taxon>Bacillales</taxon>
        <taxon>Bacillaceae</taxon>
        <taxon>Mesobacillus</taxon>
    </lineage>
</organism>
<dbReference type="Pfam" id="PF13539">
    <property type="entry name" value="Peptidase_M15_4"/>
    <property type="match status" value="1"/>
</dbReference>
<dbReference type="PANTHER" id="PTHR34385">
    <property type="entry name" value="D-ALANYL-D-ALANINE CARBOXYPEPTIDASE"/>
    <property type="match status" value="1"/>
</dbReference>
<reference evidence="3 4" key="1">
    <citation type="submission" date="2020-07" db="EMBL/GenBank/DDBJ databases">
        <title>Fungal Genomes of the International Space Station.</title>
        <authorList>
            <person name="Seuylemezian A."/>
            <person name="Singh N.K."/>
            <person name="Wood J."/>
            <person name="Venkateswaran K."/>
        </authorList>
    </citation>
    <scope>NUCLEOTIDE SEQUENCE [LARGE SCALE GENOMIC DNA]</scope>
    <source>
        <strain evidence="3 4">PL-B2</strain>
    </source>
</reference>
<evidence type="ECO:0000259" key="2">
    <source>
        <dbReference type="Pfam" id="PF13539"/>
    </source>
</evidence>
<dbReference type="Proteomes" id="UP000769780">
    <property type="component" value="Unassembled WGS sequence"/>
</dbReference>
<name>A0ABS7K8Y0_9BACI</name>
<feature type="transmembrane region" description="Helical" evidence="1">
    <location>
        <begin position="6"/>
        <end position="23"/>
    </location>
</feature>
<gene>
    <name evidence="3" type="ORF">H0185_18345</name>
</gene>
<comment type="caution">
    <text evidence="3">The sequence shown here is derived from an EMBL/GenBank/DDBJ whole genome shotgun (WGS) entry which is preliminary data.</text>
</comment>
<dbReference type="InterPro" id="IPR009045">
    <property type="entry name" value="Zn_M74/Hedgehog-like"/>
</dbReference>
<accession>A0ABS7K8Y0</accession>
<sequence>MKLKLTGKHVITICFVFIIIVLYNQVLNKSELSENVTTVEGLHPELIYYTDLLVQMAAEEGIKVVITDDFRSFHEQDKLYAKGRSGEGNIVTHAKAGESFHNFGLAVDFALSTPENKVIWDLDYDGNGNSRSDWMEVVDIAKGLGFEWGGDWKHFKDYPHLQMDFGLSLNDLQRGKRPPEHSLTAGKDMTD</sequence>
<dbReference type="EMBL" id="JACWFH010000026">
    <property type="protein sequence ID" value="MBY0098728.1"/>
    <property type="molecule type" value="Genomic_DNA"/>
</dbReference>
<keyword evidence="4" id="KW-1185">Reference proteome</keyword>
<keyword evidence="1" id="KW-0472">Membrane</keyword>
<evidence type="ECO:0000256" key="1">
    <source>
        <dbReference type="SAM" id="Phobius"/>
    </source>
</evidence>